<comment type="caution">
    <text evidence="2">The sequence shown here is derived from an EMBL/GenBank/DDBJ whole genome shotgun (WGS) entry which is preliminary data.</text>
</comment>
<feature type="region of interest" description="Disordered" evidence="1">
    <location>
        <begin position="1"/>
        <end position="61"/>
    </location>
</feature>
<evidence type="ECO:0000256" key="1">
    <source>
        <dbReference type="SAM" id="MobiDB-lite"/>
    </source>
</evidence>
<proteinExistence type="predicted"/>
<organism evidence="2 3">
    <name type="scientific">Striga asiatica</name>
    <name type="common">Asiatic witchweed</name>
    <name type="synonym">Buchnera asiatica</name>
    <dbReference type="NCBI Taxonomy" id="4170"/>
    <lineage>
        <taxon>Eukaryota</taxon>
        <taxon>Viridiplantae</taxon>
        <taxon>Streptophyta</taxon>
        <taxon>Embryophyta</taxon>
        <taxon>Tracheophyta</taxon>
        <taxon>Spermatophyta</taxon>
        <taxon>Magnoliopsida</taxon>
        <taxon>eudicotyledons</taxon>
        <taxon>Gunneridae</taxon>
        <taxon>Pentapetalae</taxon>
        <taxon>asterids</taxon>
        <taxon>lamiids</taxon>
        <taxon>Lamiales</taxon>
        <taxon>Orobanchaceae</taxon>
        <taxon>Buchnereae</taxon>
        <taxon>Striga</taxon>
    </lineage>
</organism>
<protein>
    <submittedName>
        <fullName evidence="2">Tetratricopeptide repeat protein</fullName>
    </submittedName>
</protein>
<sequence>MRISKDPKNRLYRESRGNRLRSSSSPATCSPLKLPPNPARDSEFVPPCRRSGPPSVPTARGFRPASVSLAAARSLTADCTAALSYGNCSTSPSFLSANLQSKCGNSHQELI</sequence>
<name>A0A5A7RKI9_STRAF</name>
<gene>
    <name evidence="2" type="ORF">STAS_35451</name>
</gene>
<accession>A0A5A7RKI9</accession>
<dbReference type="EMBL" id="BKCP01013403">
    <property type="protein sequence ID" value="GER57622.1"/>
    <property type="molecule type" value="Genomic_DNA"/>
</dbReference>
<feature type="compositionally biased region" description="Basic and acidic residues" evidence="1">
    <location>
        <begin position="1"/>
        <end position="17"/>
    </location>
</feature>
<reference evidence="3" key="1">
    <citation type="journal article" date="2019" name="Curr. Biol.">
        <title>Genome Sequence of Striga asiatica Provides Insight into the Evolution of Plant Parasitism.</title>
        <authorList>
            <person name="Yoshida S."/>
            <person name="Kim S."/>
            <person name="Wafula E.K."/>
            <person name="Tanskanen J."/>
            <person name="Kim Y.M."/>
            <person name="Honaas L."/>
            <person name="Yang Z."/>
            <person name="Spallek T."/>
            <person name="Conn C.E."/>
            <person name="Ichihashi Y."/>
            <person name="Cheong K."/>
            <person name="Cui S."/>
            <person name="Der J.P."/>
            <person name="Gundlach H."/>
            <person name="Jiao Y."/>
            <person name="Hori C."/>
            <person name="Ishida J.K."/>
            <person name="Kasahara H."/>
            <person name="Kiba T."/>
            <person name="Kim M.S."/>
            <person name="Koo N."/>
            <person name="Laohavisit A."/>
            <person name="Lee Y.H."/>
            <person name="Lumba S."/>
            <person name="McCourt P."/>
            <person name="Mortimer J.C."/>
            <person name="Mutuku J.M."/>
            <person name="Nomura T."/>
            <person name="Sasaki-Sekimoto Y."/>
            <person name="Seto Y."/>
            <person name="Wang Y."/>
            <person name="Wakatake T."/>
            <person name="Sakakibara H."/>
            <person name="Demura T."/>
            <person name="Yamaguchi S."/>
            <person name="Yoneyama K."/>
            <person name="Manabe R.I."/>
            <person name="Nelson D.C."/>
            <person name="Schulman A.H."/>
            <person name="Timko M.P."/>
            <person name="dePamphilis C.W."/>
            <person name="Choi D."/>
            <person name="Shirasu K."/>
        </authorList>
    </citation>
    <scope>NUCLEOTIDE SEQUENCE [LARGE SCALE GENOMIC DNA]</scope>
    <source>
        <strain evidence="3">cv. UVA1</strain>
    </source>
</reference>
<evidence type="ECO:0000313" key="3">
    <source>
        <dbReference type="Proteomes" id="UP000325081"/>
    </source>
</evidence>
<evidence type="ECO:0000313" key="2">
    <source>
        <dbReference type="EMBL" id="GER57622.1"/>
    </source>
</evidence>
<dbReference type="AlphaFoldDB" id="A0A5A7RKI9"/>
<dbReference type="Proteomes" id="UP000325081">
    <property type="component" value="Unassembled WGS sequence"/>
</dbReference>
<keyword evidence="3" id="KW-1185">Reference proteome</keyword>